<dbReference type="EMBL" id="ML122267">
    <property type="protein sequence ID" value="RPD60201.1"/>
    <property type="molecule type" value="Genomic_DNA"/>
</dbReference>
<organism evidence="2 3">
    <name type="scientific">Lentinus tigrinus ALCF2SS1-6</name>
    <dbReference type="NCBI Taxonomy" id="1328759"/>
    <lineage>
        <taxon>Eukaryota</taxon>
        <taxon>Fungi</taxon>
        <taxon>Dikarya</taxon>
        <taxon>Basidiomycota</taxon>
        <taxon>Agaricomycotina</taxon>
        <taxon>Agaricomycetes</taxon>
        <taxon>Polyporales</taxon>
        <taxon>Polyporaceae</taxon>
        <taxon>Lentinus</taxon>
    </lineage>
</organism>
<name>A0A5C2S8Y6_9APHY</name>
<protein>
    <submittedName>
        <fullName evidence="2">Uncharacterized protein</fullName>
    </submittedName>
</protein>
<proteinExistence type="predicted"/>
<reference evidence="2" key="1">
    <citation type="journal article" date="2018" name="Genome Biol. Evol.">
        <title>Genomics and development of Lentinus tigrinus, a white-rot wood-decaying mushroom with dimorphic fruiting bodies.</title>
        <authorList>
            <person name="Wu B."/>
            <person name="Xu Z."/>
            <person name="Knudson A."/>
            <person name="Carlson A."/>
            <person name="Chen N."/>
            <person name="Kovaka S."/>
            <person name="LaButti K."/>
            <person name="Lipzen A."/>
            <person name="Pennachio C."/>
            <person name="Riley R."/>
            <person name="Schakwitz W."/>
            <person name="Umezawa K."/>
            <person name="Ohm R.A."/>
            <person name="Grigoriev I.V."/>
            <person name="Nagy L.G."/>
            <person name="Gibbons J."/>
            <person name="Hibbett D."/>
        </authorList>
    </citation>
    <scope>NUCLEOTIDE SEQUENCE [LARGE SCALE GENOMIC DNA]</scope>
    <source>
        <strain evidence="2">ALCF2SS1-6</strain>
    </source>
</reference>
<dbReference type="AlphaFoldDB" id="A0A5C2S8Y6"/>
<accession>A0A5C2S8Y6</accession>
<keyword evidence="3" id="KW-1185">Reference proteome</keyword>
<evidence type="ECO:0000256" key="1">
    <source>
        <dbReference type="SAM" id="MobiDB-lite"/>
    </source>
</evidence>
<feature type="region of interest" description="Disordered" evidence="1">
    <location>
        <begin position="193"/>
        <end position="237"/>
    </location>
</feature>
<evidence type="ECO:0000313" key="3">
    <source>
        <dbReference type="Proteomes" id="UP000313359"/>
    </source>
</evidence>
<sequence length="237" mass="25663">MARLTGAPRPLAICICICSAVVHGSRPRRVWVANGRLIPAVRRKNNVCVCICRVSVGCCEALAIPPVAPSRPGSLTLLRHITVISLLACRSKDFQAQGRGLQRAYNEEDDIPQARKAKLSVIAHTRRRRHNRHWEECSVVGGTDTSPRQDKSWPTGQRRTSLSVWTNPYGTVSSLGLDGSDFRVAWGAHTVAPPGSEQPAERQLQGCLRLRSGPADNVAAEHTAAARSDSQGLGPEG</sequence>
<gene>
    <name evidence="2" type="ORF">L227DRAFT_109781</name>
</gene>
<evidence type="ECO:0000313" key="2">
    <source>
        <dbReference type="EMBL" id="RPD60201.1"/>
    </source>
</evidence>
<dbReference type="Proteomes" id="UP000313359">
    <property type="component" value="Unassembled WGS sequence"/>
</dbReference>